<dbReference type="AlphaFoldDB" id="A0A7K0EJ58"/>
<proteinExistence type="predicted"/>
<comment type="caution">
    <text evidence="1">The sequence shown here is derived from an EMBL/GenBank/DDBJ whole genome shotgun (WGS) entry which is preliminary data.</text>
</comment>
<dbReference type="EMBL" id="WJXZ01000006">
    <property type="protein sequence ID" value="MRS61883.1"/>
    <property type="molecule type" value="Genomic_DNA"/>
</dbReference>
<sequence length="286" mass="33556">MKTVWLNALAYPVPQAWHECTSRQIVTLLPLTLLPVDLLELKERADLKARALTVLMPIPPKIHRQLSSEQRYRLGQLTRWLWQTPLQHKPLDWFEIDGVRYNLPEPNYSNTSAIEIAMANIHYLAYTRPEQPNTLAVYTLIATLCRPIRKDAETFRQSADWTGDLREEFNSVLADERARKFQKLTIGQVMAVLKYFEWMNNRFFENYQDVYDEDASEEPPLYKNGEGILTSLMDIAKLGVFGNFDQVCKQNVHTVWLFLRDNNLKIKRETERMEKEMEKYRDSIGG</sequence>
<reference evidence="1 2" key="1">
    <citation type="journal article" date="2018" name="Antonie Van Leeuwenhoek">
        <title>Larkinella terrae sp. nov., isolated from soil on Jeju Island, South Korea.</title>
        <authorList>
            <person name="Ten L.N."/>
            <person name="Jeon J."/>
            <person name="Park S.J."/>
            <person name="Park S."/>
            <person name="Lee S.Y."/>
            <person name="Kim M.K."/>
            <person name="Jung H.Y."/>
        </authorList>
    </citation>
    <scope>NUCLEOTIDE SEQUENCE [LARGE SCALE GENOMIC DNA]</scope>
    <source>
        <strain evidence="1 2">KCTC 52001</strain>
    </source>
</reference>
<dbReference type="RefSeq" id="WP_154175272.1">
    <property type="nucleotide sequence ID" value="NZ_WJXZ01000006.1"/>
</dbReference>
<gene>
    <name evidence="1" type="ORF">GJJ30_11345</name>
</gene>
<accession>A0A7K0EJ58</accession>
<dbReference type="Proteomes" id="UP000441754">
    <property type="component" value="Unassembled WGS sequence"/>
</dbReference>
<protein>
    <submittedName>
        <fullName evidence="1">Uncharacterized protein</fullName>
    </submittedName>
</protein>
<name>A0A7K0EJ58_9BACT</name>
<evidence type="ECO:0000313" key="2">
    <source>
        <dbReference type="Proteomes" id="UP000441754"/>
    </source>
</evidence>
<evidence type="ECO:0000313" key="1">
    <source>
        <dbReference type="EMBL" id="MRS61883.1"/>
    </source>
</evidence>
<keyword evidence="2" id="KW-1185">Reference proteome</keyword>
<organism evidence="1 2">
    <name type="scientific">Larkinella terrae</name>
    <dbReference type="NCBI Taxonomy" id="2025311"/>
    <lineage>
        <taxon>Bacteria</taxon>
        <taxon>Pseudomonadati</taxon>
        <taxon>Bacteroidota</taxon>
        <taxon>Cytophagia</taxon>
        <taxon>Cytophagales</taxon>
        <taxon>Spirosomataceae</taxon>
        <taxon>Larkinella</taxon>
    </lineage>
</organism>
<dbReference type="OrthoDB" id="879730at2"/>